<dbReference type="Proteomes" id="UP001633002">
    <property type="component" value="Unassembled WGS sequence"/>
</dbReference>
<dbReference type="InterPro" id="IPR040371">
    <property type="entry name" value="RMC1"/>
</dbReference>
<feature type="domain" description="Regulator of MON1-CCZ1 complex N-terminal" evidence="3">
    <location>
        <begin position="42"/>
        <end position="153"/>
    </location>
</feature>
<gene>
    <name evidence="4" type="ORF">R1sor_018957</name>
</gene>
<evidence type="ECO:0000313" key="5">
    <source>
        <dbReference type="Proteomes" id="UP001633002"/>
    </source>
</evidence>
<organism evidence="4 5">
    <name type="scientific">Riccia sorocarpa</name>
    <dbReference type="NCBI Taxonomy" id="122646"/>
    <lineage>
        <taxon>Eukaryota</taxon>
        <taxon>Viridiplantae</taxon>
        <taxon>Streptophyta</taxon>
        <taxon>Embryophyta</taxon>
        <taxon>Marchantiophyta</taxon>
        <taxon>Marchantiopsida</taxon>
        <taxon>Marchantiidae</taxon>
        <taxon>Marchantiales</taxon>
        <taxon>Ricciaceae</taxon>
        <taxon>Riccia</taxon>
    </lineage>
</organism>
<dbReference type="AlphaFoldDB" id="A0ABD3IB57"/>
<evidence type="ECO:0008006" key="6">
    <source>
        <dbReference type="Google" id="ProtNLM"/>
    </source>
</evidence>
<dbReference type="Pfam" id="PF07035">
    <property type="entry name" value="RMC1_C"/>
    <property type="match status" value="1"/>
</dbReference>
<feature type="region of interest" description="Disordered" evidence="1">
    <location>
        <begin position="468"/>
        <end position="611"/>
    </location>
</feature>
<proteinExistence type="predicted"/>
<reference evidence="4 5" key="1">
    <citation type="submission" date="2024-09" db="EMBL/GenBank/DDBJ databases">
        <title>Chromosome-scale assembly of Riccia sorocarpa.</title>
        <authorList>
            <person name="Paukszto L."/>
        </authorList>
    </citation>
    <scope>NUCLEOTIDE SEQUENCE [LARGE SCALE GENOMIC DNA]</scope>
    <source>
        <strain evidence="4">LP-2024</strain>
        <tissue evidence="4">Aerial parts of the thallus</tissue>
    </source>
</reference>
<feature type="compositionally biased region" description="Basic and acidic residues" evidence="1">
    <location>
        <begin position="595"/>
        <end position="607"/>
    </location>
</feature>
<dbReference type="PANTHER" id="PTHR12897">
    <property type="entry name" value="COLON CANCER-ASSOCIATED PROTEIN MIC1"/>
    <property type="match status" value="1"/>
</dbReference>
<accession>A0ABD3IB57</accession>
<dbReference type="InterPro" id="IPR049040">
    <property type="entry name" value="RMC1_N"/>
</dbReference>
<name>A0ABD3IB57_9MARC</name>
<dbReference type="PANTHER" id="PTHR12897:SF4">
    <property type="entry name" value="REGULATOR OF MON1-CCZ1 COMPLEX"/>
    <property type="match status" value="1"/>
</dbReference>
<evidence type="ECO:0000313" key="4">
    <source>
        <dbReference type="EMBL" id="KAL3700935.1"/>
    </source>
</evidence>
<evidence type="ECO:0000259" key="2">
    <source>
        <dbReference type="Pfam" id="PF07035"/>
    </source>
</evidence>
<comment type="caution">
    <text evidence="4">The sequence shown here is derived from an EMBL/GenBank/DDBJ whole genome shotgun (WGS) entry which is preliminary data.</text>
</comment>
<protein>
    <recommendedName>
        <fullName evidence="6">Mic1 domain-containing protein</fullName>
    </recommendedName>
</protein>
<feature type="compositionally biased region" description="Polar residues" evidence="1">
    <location>
        <begin position="468"/>
        <end position="495"/>
    </location>
</feature>
<dbReference type="EMBL" id="JBJQOH010000001">
    <property type="protein sequence ID" value="KAL3700935.1"/>
    <property type="molecule type" value="Genomic_DNA"/>
</dbReference>
<sequence length="815" mass="89643">MGKYQASSSSSSGNSMSGLGALSHAYIEFPPLRFKIPGAAGVMYDDGNKLLLVPSPSKVNAWPVNQRPPPDSPAITPIKEGPVLHVRFSLDAKILAVQRSHQEVEFINKDTGMVFSQKCRAGTERILGLFWSDCPTCDLVLVTSSGLELYSLYHGGHGLKLVEVKRSSVSWYVYTHESRLVLLASGMQCKTLSGFQFSAGGIVRIPKFDVALTKAEANRKPVLAPEDIRIATMYGRLYCLQVDRVAMQLNMYRFYRDAVVPQGLLRTWPALLLMFCQGSFVSCCMETLSLQQEGSLPIYSRNVALSVVDNVLLIHEIDSKVVLLYDILGESKGTISAPLPLILRGAPPQSRSVETGNSSSEPDLLGNLATTEGQVYGKGWVFANPDVVLDHHHGVLWKVKLDLEAIAASSSDIPTLLSFLQRRRHEATKAKILSVEVIRSMIIERQPLPLVASAMDVLTSAYARLPKQSNYYDGNSSGRMAQPASRASPQRQAEQLSDDPSRRGPDADTVSRAVETVIHNGKDVSSTAYVEEEPSQSRWTQGSGSDHDDQDSDDGSSTVEEPSANTPAADGIRVKREKRKEIESRNANSQPKPSPSDEVRSGVREQTDSEISVVDPLAGLKEVTSPLISPEEMQQSVFSAIEEEMTVDSTYLVAIIIDYLRSAAAEQIQVNSGLHVLLVHLLAQEQRYHEIWQLVVGKVLPPSRPVAIKLLETGTQHEATRKLGMDMLRQIHGHTEYLKELLQEGRVLEGLRYVRQNKVDSVAPAAFLEAAISLNDPQKLASVFRFCLDFVPNFSLTPDFTMYSSVVSQQCSISV</sequence>
<keyword evidence="5" id="KW-1185">Reference proteome</keyword>
<dbReference type="InterPro" id="IPR009755">
    <property type="entry name" value="RMC1_C"/>
</dbReference>
<evidence type="ECO:0000259" key="3">
    <source>
        <dbReference type="Pfam" id="PF21029"/>
    </source>
</evidence>
<dbReference type="Pfam" id="PF21029">
    <property type="entry name" value="RMC1_N"/>
    <property type="match status" value="1"/>
</dbReference>
<feature type="domain" description="Mic1" evidence="2">
    <location>
        <begin position="606"/>
        <end position="787"/>
    </location>
</feature>
<evidence type="ECO:0000256" key="1">
    <source>
        <dbReference type="SAM" id="MobiDB-lite"/>
    </source>
</evidence>